<dbReference type="Pfam" id="PF12696">
    <property type="entry name" value="TraG-D_C"/>
    <property type="match status" value="1"/>
</dbReference>
<evidence type="ECO:0000256" key="4">
    <source>
        <dbReference type="ARBA" id="ARBA00022989"/>
    </source>
</evidence>
<reference evidence="7 8" key="1">
    <citation type="submission" date="2019-01" db="EMBL/GenBank/DDBJ databases">
        <title>Insights into ecological role of a new deltaproteobacterial order Candidatus Sinidesulfobacterales (Sva0485) by metagenomics and metatranscriptomics.</title>
        <authorList>
            <person name="Tan S."/>
            <person name="Liu J."/>
            <person name="Fang Y."/>
            <person name="Hedlund B."/>
            <person name="Lian Z.-H."/>
            <person name="Huang L.-Y."/>
            <person name="Li J.-T."/>
            <person name="Huang L.-N."/>
            <person name="Li W.-J."/>
            <person name="Jiang H.-C."/>
            <person name="Dong H.-L."/>
            <person name="Shu W.-S."/>
        </authorList>
    </citation>
    <scope>NUCLEOTIDE SEQUENCE [LARGE SCALE GENOMIC DNA]</scope>
    <source>
        <strain evidence="7">AP4</strain>
    </source>
</reference>
<dbReference type="Gene3D" id="3.40.50.300">
    <property type="entry name" value="P-loop containing nucleotide triphosphate hydrolases"/>
    <property type="match status" value="1"/>
</dbReference>
<comment type="caution">
    <text evidence="7">The sequence shown here is derived from an EMBL/GenBank/DDBJ whole genome shotgun (WGS) entry which is preliminary data.</text>
</comment>
<evidence type="ECO:0000313" key="8">
    <source>
        <dbReference type="Proteomes" id="UP000322454"/>
    </source>
</evidence>
<keyword evidence="2" id="KW-1003">Cell membrane</keyword>
<dbReference type="EMBL" id="SHMQ01000005">
    <property type="protein sequence ID" value="RZV39887.1"/>
    <property type="molecule type" value="Genomic_DNA"/>
</dbReference>
<dbReference type="GO" id="GO:0005886">
    <property type="term" value="C:plasma membrane"/>
    <property type="evidence" value="ECO:0007669"/>
    <property type="project" value="UniProtKB-SubCell"/>
</dbReference>
<evidence type="ECO:0000313" key="7">
    <source>
        <dbReference type="EMBL" id="RZV39887.1"/>
    </source>
</evidence>
<proteinExistence type="predicted"/>
<dbReference type="SUPFAM" id="SSF52540">
    <property type="entry name" value="P-loop containing nucleoside triphosphate hydrolases"/>
    <property type="match status" value="1"/>
</dbReference>
<organism evidence="7 8">
    <name type="scientific">Candidatus Acidulodesulfobacterium acidiphilum</name>
    <dbReference type="NCBI Taxonomy" id="2597224"/>
    <lineage>
        <taxon>Bacteria</taxon>
        <taxon>Deltaproteobacteria</taxon>
        <taxon>Candidatus Acidulodesulfobacterales</taxon>
        <taxon>Candidatus Acidulodesulfobacterium</taxon>
    </lineage>
</organism>
<dbReference type="Proteomes" id="UP000322454">
    <property type="component" value="Unassembled WGS sequence"/>
</dbReference>
<evidence type="ECO:0000259" key="6">
    <source>
        <dbReference type="Pfam" id="PF12696"/>
    </source>
</evidence>
<feature type="domain" description="TraD/TraG TraM recognition site" evidence="6">
    <location>
        <begin position="252"/>
        <end position="365"/>
    </location>
</feature>
<evidence type="ECO:0000256" key="5">
    <source>
        <dbReference type="ARBA" id="ARBA00023136"/>
    </source>
</evidence>
<dbReference type="CDD" id="cd01127">
    <property type="entry name" value="TrwB_TraG_TraD_VirD4"/>
    <property type="match status" value="1"/>
</dbReference>
<dbReference type="InterPro" id="IPR032689">
    <property type="entry name" value="TraG-D_C"/>
</dbReference>
<comment type="subcellular location">
    <subcellularLocation>
        <location evidence="1">Cell membrane</location>
        <topology evidence="1">Multi-pass membrane protein</topology>
    </subcellularLocation>
</comment>
<dbReference type="InterPro" id="IPR051539">
    <property type="entry name" value="T4SS-coupling_protein"/>
</dbReference>
<protein>
    <submittedName>
        <fullName evidence="7">Type IV secretory system conjugative DNA transfer family protein</fullName>
    </submittedName>
</protein>
<accession>A0A520XFB4</accession>
<dbReference type="AlphaFoldDB" id="A0A520XFB4"/>
<keyword evidence="5" id="KW-0472">Membrane</keyword>
<sequence length="399" mass="45649">MAREGIIKKGGNEEKTWAFAKDMMSEKRYEISIPRKGHMVAFGITGSGKTESVLLPFWEQTKSMTTIDGKGDSLAKSAARILNPDANIYDFDSEFNILDGLKKNEIVELFRNAFYPRIVSTQETFYQNFALTAVTFVLNFMEDVTFEKIFISLFRENIKKLYDNYHDNLSEAEDLIFQGVINNADYASYISSLMNQLQPFALKKNLNVNKNNLNLKENNWFSFRNIETENTLGRTVIECIRLKKPHQRDFQMTLCIDEFSDLAYSYFSKFIKEIRGFGIQALLLTQSLADVIRTDETLLNIILDNTDLKLFFAQDGLYNEKIAQLFGQEIKSMKSEAFTVAAGETIVSSSEHKDYLVQPSAISELRTGNAIAKIKIEGNLKKFLMSFNHIDINKVLNDV</sequence>
<gene>
    <name evidence="7" type="ORF">EVJ48_02900</name>
</gene>
<dbReference type="InterPro" id="IPR027417">
    <property type="entry name" value="P-loop_NTPase"/>
</dbReference>
<dbReference type="PANTHER" id="PTHR37937:SF1">
    <property type="entry name" value="CONJUGATIVE TRANSFER: DNA TRANSPORT"/>
    <property type="match status" value="1"/>
</dbReference>
<keyword evidence="4" id="KW-1133">Transmembrane helix</keyword>
<evidence type="ECO:0000256" key="2">
    <source>
        <dbReference type="ARBA" id="ARBA00022475"/>
    </source>
</evidence>
<evidence type="ECO:0000256" key="1">
    <source>
        <dbReference type="ARBA" id="ARBA00004651"/>
    </source>
</evidence>
<keyword evidence="3" id="KW-0812">Transmembrane</keyword>
<evidence type="ECO:0000256" key="3">
    <source>
        <dbReference type="ARBA" id="ARBA00022692"/>
    </source>
</evidence>
<dbReference type="PANTHER" id="PTHR37937">
    <property type="entry name" value="CONJUGATIVE TRANSFER: DNA TRANSPORT"/>
    <property type="match status" value="1"/>
</dbReference>
<name>A0A520XFB4_9DELT</name>